<dbReference type="KEGG" id="more:E1B28_013878"/>
<keyword evidence="21" id="KW-1185">Reference proteome</keyword>
<reference evidence="20" key="1">
    <citation type="journal article" date="2021" name="Genome Biol. Evol.">
        <title>The assembled and annotated genome of the fairy-ring fungus Marasmius oreades.</title>
        <authorList>
            <person name="Hiltunen M."/>
            <person name="Ament-Velasquez S.L."/>
            <person name="Johannesson H."/>
        </authorList>
    </citation>
    <scope>NUCLEOTIDE SEQUENCE</scope>
    <source>
        <strain evidence="20">03SP1</strain>
    </source>
</reference>
<dbReference type="PANTHER" id="PTHR32523:SF8">
    <property type="entry name" value="DOLICHOL KINASE"/>
    <property type="match status" value="1"/>
</dbReference>
<keyword evidence="8" id="KW-0479">Metal-binding</keyword>
<evidence type="ECO:0000256" key="9">
    <source>
        <dbReference type="ARBA" id="ARBA00022771"/>
    </source>
</evidence>
<dbReference type="EC" id="2.7.1.182" evidence="16"/>
<evidence type="ECO:0000256" key="10">
    <source>
        <dbReference type="ARBA" id="ARBA00022777"/>
    </source>
</evidence>
<keyword evidence="10" id="KW-0418">Kinase</keyword>
<evidence type="ECO:0000313" key="21">
    <source>
        <dbReference type="Proteomes" id="UP001049176"/>
    </source>
</evidence>
<feature type="domain" description="MYND-type" evidence="19">
    <location>
        <begin position="407"/>
        <end position="448"/>
    </location>
</feature>
<keyword evidence="7" id="KW-0812">Transmembrane</keyword>
<dbReference type="GO" id="GO:0010276">
    <property type="term" value="F:phytol kinase activity"/>
    <property type="evidence" value="ECO:0007669"/>
    <property type="project" value="UniProtKB-EC"/>
</dbReference>
<dbReference type="SUPFAM" id="SSF144232">
    <property type="entry name" value="HIT/MYND zinc finger-like"/>
    <property type="match status" value="1"/>
</dbReference>
<keyword evidence="9 18" id="KW-0863">Zinc-finger</keyword>
<dbReference type="PROSITE" id="PS01360">
    <property type="entry name" value="ZF_MYND_1"/>
    <property type="match status" value="1"/>
</dbReference>
<evidence type="ECO:0000256" key="8">
    <source>
        <dbReference type="ARBA" id="ARBA00022723"/>
    </source>
</evidence>
<evidence type="ECO:0000256" key="14">
    <source>
        <dbReference type="ARBA" id="ARBA00023136"/>
    </source>
</evidence>
<sequence>MVSSNSSPHPKPEARPSVGMRRIKEKARLVGRATKVFALSSQVLGFLSLLRDVGDHARTEYLISWVAQDQWIQFFEPWLKNCLEHLIVHPTCSSSDMEVARETAIQMIPQFLINIVYNRSMPSLSSDSAHRVVPDLRVLKQIRDPLKELILISWEKVAEDKPTIQTWGAWSHLVLLVKPEIAEPNSTGCTQARAFAALGTDSHSKFASGLEQLAREIPRMSSTDLTNVRDIFLILAGRAFAASSQGYDVIQGSIPPLVRLIRKLLHGHKSFKEPYDIELALEIVKAVTSCLTSYIQGVGCEGVRAVVDAGILKTFLAAHPSFTSSTLFQSLWADLLDNITRFLVYPDVLRRFLQARRRLVKCGLDDDTDTVTKPCTPWDWAKVKAFGVRQVRRTMKAEGTLHVCANHTKCFTGDSPITFKRCSRCEKVSYCSCACQKSHWNAIHRDECPKLRDGLYLTLDSRRFLRCFAASALTLHMSALTQRMVAYASTMDPTVNEDHERIRMRTANPFLFINLDLPRLPTEEDFEVLNARGFVDLMAKILESRSLPFLQDLVAEWRETTIEDVLVLARFPLTRELTQEDTDASFVGFIWRLDGHIIFL</sequence>
<dbReference type="GO" id="GO:0008270">
    <property type="term" value="F:zinc ion binding"/>
    <property type="evidence" value="ECO:0007669"/>
    <property type="project" value="UniProtKB-KW"/>
</dbReference>
<dbReference type="PANTHER" id="PTHR32523">
    <property type="entry name" value="PHYTOL KINASE 1, CHLOROPLASTIC"/>
    <property type="match status" value="1"/>
</dbReference>
<keyword evidence="4" id="KW-0150">Chloroplast</keyword>
<dbReference type="GO" id="GO:0016020">
    <property type="term" value="C:membrane"/>
    <property type="evidence" value="ECO:0007669"/>
    <property type="project" value="UniProtKB-SubCell"/>
</dbReference>
<comment type="pathway">
    <text evidence="15">Cofactor biosynthesis; tocopherol biosynthesis.</text>
</comment>
<evidence type="ECO:0000256" key="13">
    <source>
        <dbReference type="ARBA" id="ARBA00022989"/>
    </source>
</evidence>
<evidence type="ECO:0000256" key="3">
    <source>
        <dbReference type="ARBA" id="ARBA00010794"/>
    </source>
</evidence>
<dbReference type="AlphaFoldDB" id="A0A9P7RL35"/>
<dbReference type="Pfam" id="PF01753">
    <property type="entry name" value="zf-MYND"/>
    <property type="match status" value="1"/>
</dbReference>
<keyword evidence="14" id="KW-0472">Membrane</keyword>
<evidence type="ECO:0000256" key="16">
    <source>
        <dbReference type="ARBA" id="ARBA00039024"/>
    </source>
</evidence>
<evidence type="ECO:0000256" key="11">
    <source>
        <dbReference type="ARBA" id="ARBA00022833"/>
    </source>
</evidence>
<keyword evidence="6" id="KW-0808">Transferase</keyword>
<comment type="catalytic activity">
    <reaction evidence="17">
        <text>phytol + CTP = phytyl phosphate + CDP + H(+)</text>
        <dbReference type="Rhea" id="RHEA:38055"/>
        <dbReference type="ChEBI" id="CHEBI:15378"/>
        <dbReference type="ChEBI" id="CHEBI:17327"/>
        <dbReference type="ChEBI" id="CHEBI:37563"/>
        <dbReference type="ChEBI" id="CHEBI:58069"/>
        <dbReference type="ChEBI" id="CHEBI:75483"/>
        <dbReference type="EC" id="2.7.1.182"/>
    </reaction>
</comment>
<evidence type="ECO:0000256" key="6">
    <source>
        <dbReference type="ARBA" id="ARBA00022679"/>
    </source>
</evidence>
<proteinExistence type="inferred from homology"/>
<name>A0A9P7RL35_9AGAR</name>
<comment type="caution">
    <text evidence="20">The sequence shown here is derived from an EMBL/GenBank/DDBJ whole genome shotgun (WGS) entry which is preliminary data.</text>
</comment>
<evidence type="ECO:0000256" key="17">
    <source>
        <dbReference type="ARBA" id="ARBA00048889"/>
    </source>
</evidence>
<evidence type="ECO:0000256" key="18">
    <source>
        <dbReference type="PROSITE-ProRule" id="PRU00134"/>
    </source>
</evidence>
<protein>
    <recommendedName>
        <fullName evidence="16">phytol kinase</fullName>
        <ecNumber evidence="16">2.7.1.182</ecNumber>
    </recommendedName>
</protein>
<evidence type="ECO:0000256" key="1">
    <source>
        <dbReference type="ARBA" id="ARBA00004141"/>
    </source>
</evidence>
<keyword evidence="12" id="KW-0809">Transit peptide</keyword>
<dbReference type="OrthoDB" id="3071250at2759"/>
<evidence type="ECO:0000256" key="12">
    <source>
        <dbReference type="ARBA" id="ARBA00022946"/>
    </source>
</evidence>
<keyword evidence="13" id="KW-1133">Transmembrane helix</keyword>
<evidence type="ECO:0000259" key="19">
    <source>
        <dbReference type="PROSITE" id="PS50865"/>
    </source>
</evidence>
<organism evidence="20 21">
    <name type="scientific">Marasmius oreades</name>
    <name type="common">fairy-ring Marasmius</name>
    <dbReference type="NCBI Taxonomy" id="181124"/>
    <lineage>
        <taxon>Eukaryota</taxon>
        <taxon>Fungi</taxon>
        <taxon>Dikarya</taxon>
        <taxon>Basidiomycota</taxon>
        <taxon>Agaricomycotina</taxon>
        <taxon>Agaricomycetes</taxon>
        <taxon>Agaricomycetidae</taxon>
        <taxon>Agaricales</taxon>
        <taxon>Marasmiineae</taxon>
        <taxon>Marasmiaceae</taxon>
        <taxon>Marasmius</taxon>
    </lineage>
</organism>
<comment type="subcellular location">
    <subcellularLocation>
        <location evidence="1">Membrane</location>
        <topology evidence="1">Multi-pass membrane protein</topology>
    </subcellularLocation>
    <subcellularLocation>
        <location evidence="2">Plastid</location>
        <location evidence="2">Chloroplast</location>
    </subcellularLocation>
</comment>
<evidence type="ECO:0000256" key="4">
    <source>
        <dbReference type="ARBA" id="ARBA00022528"/>
    </source>
</evidence>
<comment type="similarity">
    <text evidence="3">Belongs to the polyprenol kinase family.</text>
</comment>
<dbReference type="EMBL" id="MU249556">
    <property type="protein sequence ID" value="KAG7085281.1"/>
    <property type="molecule type" value="Genomic_DNA"/>
</dbReference>
<accession>A0A9P7RL35</accession>
<keyword evidence="11" id="KW-0862">Zinc</keyword>
<dbReference type="RefSeq" id="XP_043001752.1">
    <property type="nucleotide sequence ID" value="XM_043160675.1"/>
</dbReference>
<evidence type="ECO:0000256" key="7">
    <source>
        <dbReference type="ARBA" id="ARBA00022692"/>
    </source>
</evidence>
<dbReference type="PROSITE" id="PS50865">
    <property type="entry name" value="ZF_MYND_2"/>
    <property type="match status" value="1"/>
</dbReference>
<evidence type="ECO:0000256" key="15">
    <source>
        <dbReference type="ARBA" id="ARBA00024015"/>
    </source>
</evidence>
<keyword evidence="5" id="KW-0934">Plastid</keyword>
<dbReference type="InterPro" id="IPR039606">
    <property type="entry name" value="Phytol/farnesol_kinase"/>
</dbReference>
<dbReference type="Proteomes" id="UP001049176">
    <property type="component" value="Unassembled WGS sequence"/>
</dbReference>
<evidence type="ECO:0000313" key="20">
    <source>
        <dbReference type="EMBL" id="KAG7085281.1"/>
    </source>
</evidence>
<dbReference type="GeneID" id="66082953"/>
<dbReference type="InterPro" id="IPR002893">
    <property type="entry name" value="Znf_MYND"/>
</dbReference>
<dbReference type="Gene3D" id="6.10.140.2220">
    <property type="match status" value="1"/>
</dbReference>
<evidence type="ECO:0000256" key="2">
    <source>
        <dbReference type="ARBA" id="ARBA00004229"/>
    </source>
</evidence>
<gene>
    <name evidence="20" type="ORF">E1B28_013878</name>
</gene>
<evidence type="ECO:0000256" key="5">
    <source>
        <dbReference type="ARBA" id="ARBA00022640"/>
    </source>
</evidence>